<gene>
    <name evidence="1" type="ORF">CGOC_LOCUS11468</name>
</gene>
<evidence type="ECO:0008006" key="3">
    <source>
        <dbReference type="Google" id="ProtNLM"/>
    </source>
</evidence>
<dbReference type="SUPFAM" id="SSF47095">
    <property type="entry name" value="HMG-box"/>
    <property type="match status" value="1"/>
</dbReference>
<organism evidence="1 2">
    <name type="scientific">Cylicostephanus goldi</name>
    <name type="common">Nematode worm</name>
    <dbReference type="NCBI Taxonomy" id="71465"/>
    <lineage>
        <taxon>Eukaryota</taxon>
        <taxon>Metazoa</taxon>
        <taxon>Ecdysozoa</taxon>
        <taxon>Nematoda</taxon>
        <taxon>Chromadorea</taxon>
        <taxon>Rhabditida</taxon>
        <taxon>Rhabditina</taxon>
        <taxon>Rhabditomorpha</taxon>
        <taxon>Strongyloidea</taxon>
        <taxon>Strongylidae</taxon>
        <taxon>Cylicostephanus</taxon>
    </lineage>
</organism>
<accession>A0A3P7NGB8</accession>
<keyword evidence="2" id="KW-1185">Reference proteome</keyword>
<evidence type="ECO:0000313" key="1">
    <source>
        <dbReference type="EMBL" id="VDN30171.1"/>
    </source>
</evidence>
<dbReference type="AlphaFoldDB" id="A0A3P7NGB8"/>
<dbReference type="InterPro" id="IPR036910">
    <property type="entry name" value="HMG_box_dom_sf"/>
</dbReference>
<dbReference type="EMBL" id="UYRV01116604">
    <property type="protein sequence ID" value="VDN30171.1"/>
    <property type="molecule type" value="Genomic_DNA"/>
</dbReference>
<dbReference type="Proteomes" id="UP000271889">
    <property type="component" value="Unassembled WGS sequence"/>
</dbReference>
<evidence type="ECO:0000313" key="2">
    <source>
        <dbReference type="Proteomes" id="UP000271889"/>
    </source>
</evidence>
<protein>
    <recommendedName>
        <fullName evidence="3">HMG box domain-containing protein</fullName>
    </recommendedName>
</protein>
<dbReference type="Gene3D" id="1.10.30.10">
    <property type="entry name" value="High mobility group box domain"/>
    <property type="match status" value="1"/>
</dbReference>
<name>A0A3P7NGB8_CYLGO</name>
<proteinExistence type="predicted"/>
<sequence length="62" mass="6933">MKIKKVLFVKFSKINLSSAFQEGDTVADVAKRAGEMWKNMDAEAKEVITFFFMSSSSPSLPL</sequence>
<reference evidence="1 2" key="1">
    <citation type="submission" date="2018-11" db="EMBL/GenBank/DDBJ databases">
        <authorList>
            <consortium name="Pathogen Informatics"/>
        </authorList>
    </citation>
    <scope>NUCLEOTIDE SEQUENCE [LARGE SCALE GENOMIC DNA]</scope>
</reference>